<dbReference type="PROSITE" id="PS50005">
    <property type="entry name" value="TPR"/>
    <property type="match status" value="1"/>
</dbReference>
<name>A0A927CSS1_9BACL</name>
<dbReference type="InterPro" id="IPR019734">
    <property type="entry name" value="TPR_rpt"/>
</dbReference>
<keyword evidence="3" id="KW-1185">Reference proteome</keyword>
<protein>
    <submittedName>
        <fullName evidence="2">Tetratricopeptide repeat protein</fullName>
    </submittedName>
</protein>
<keyword evidence="1" id="KW-0802">TPR repeat</keyword>
<dbReference type="SUPFAM" id="SSF48452">
    <property type="entry name" value="TPR-like"/>
    <property type="match status" value="1"/>
</dbReference>
<dbReference type="AlphaFoldDB" id="A0A927CSS1"/>
<comment type="caution">
    <text evidence="2">The sequence shown here is derived from an EMBL/GenBank/DDBJ whole genome shotgun (WGS) entry which is preliminary data.</text>
</comment>
<evidence type="ECO:0000256" key="1">
    <source>
        <dbReference type="PROSITE-ProRule" id="PRU00339"/>
    </source>
</evidence>
<proteinExistence type="predicted"/>
<dbReference type="Pfam" id="PF13432">
    <property type="entry name" value="TPR_16"/>
    <property type="match status" value="1"/>
</dbReference>
<evidence type="ECO:0000313" key="2">
    <source>
        <dbReference type="EMBL" id="MBD2872775.1"/>
    </source>
</evidence>
<dbReference type="SMART" id="SM00028">
    <property type="entry name" value="TPR"/>
    <property type="match status" value="2"/>
</dbReference>
<gene>
    <name evidence="2" type="ORF">IDH41_29860</name>
</gene>
<evidence type="ECO:0000313" key="3">
    <source>
        <dbReference type="Proteomes" id="UP000632125"/>
    </source>
</evidence>
<dbReference type="Proteomes" id="UP000632125">
    <property type="component" value="Unassembled WGS sequence"/>
</dbReference>
<dbReference type="Gene3D" id="1.25.40.10">
    <property type="entry name" value="Tetratricopeptide repeat domain"/>
    <property type="match status" value="1"/>
</dbReference>
<dbReference type="EMBL" id="JACXIY010000059">
    <property type="protein sequence ID" value="MBD2872775.1"/>
    <property type="molecule type" value="Genomic_DNA"/>
</dbReference>
<dbReference type="InterPro" id="IPR011990">
    <property type="entry name" value="TPR-like_helical_dom_sf"/>
</dbReference>
<dbReference type="RefSeq" id="WP_190867772.1">
    <property type="nucleotide sequence ID" value="NZ_JACXIY010000059.1"/>
</dbReference>
<accession>A0A927CSS1</accession>
<organism evidence="2 3">
    <name type="scientific">Paenibacillus arenilitoris</name>
    <dbReference type="NCBI Taxonomy" id="2772299"/>
    <lineage>
        <taxon>Bacteria</taxon>
        <taxon>Bacillati</taxon>
        <taxon>Bacillota</taxon>
        <taxon>Bacilli</taxon>
        <taxon>Bacillales</taxon>
        <taxon>Paenibacillaceae</taxon>
        <taxon>Paenibacillus</taxon>
    </lineage>
</organism>
<sequence>MSRKEKGINPSLIAVMTGVEPPLDETPTVATLPGQAAFMISKRIKKIAPAYRANKQRLRCKQCGHAAVYDIGMTVFNGAGWIDVVENFNSDTDFDVKGKLIENAQFTGYIRCTACNGAGEWEFTSPLFSLGLMGRVKRAKSEPEAGFMLGRMQLYDGTTPQWVSEGEERFLERLRNDPSDSQLWNKLGNLYLKGGRPELAAAVFEHAIKVDASHVESHYSLADMLLQIGELELAAGHFRQTLVYARAYTRLDALKLRNFLADSLCKLMDIHRDTKE</sequence>
<reference evidence="2" key="1">
    <citation type="submission" date="2020-09" db="EMBL/GenBank/DDBJ databases">
        <title>A novel bacterium of genus Paenibacillus, isolated from South China Sea.</title>
        <authorList>
            <person name="Huang H."/>
            <person name="Mo K."/>
            <person name="Hu Y."/>
        </authorList>
    </citation>
    <scope>NUCLEOTIDE SEQUENCE</scope>
    <source>
        <strain evidence="2">IB182493</strain>
    </source>
</reference>
<feature type="repeat" description="TPR" evidence="1">
    <location>
        <begin position="181"/>
        <end position="214"/>
    </location>
</feature>